<protein>
    <submittedName>
        <fullName evidence="1">Six-cysteine peptide SCIFF</fullName>
    </submittedName>
</protein>
<gene>
    <name evidence="1" type="ORF">SAMN05421804_104270</name>
</gene>
<reference evidence="1 2" key="1">
    <citation type="submission" date="2016-10" db="EMBL/GenBank/DDBJ databases">
        <authorList>
            <person name="de Groot N.N."/>
        </authorList>
    </citation>
    <scope>NUCLEOTIDE SEQUENCE [LARGE SCALE GENOMIC DNA]</scope>
    <source>
        <strain evidence="1 2">CGMCC 1.5058</strain>
    </source>
</reference>
<name>A0A1G8NQB0_9CLOT</name>
<dbReference type="AlphaFoldDB" id="A0A1G8NQB0"/>
<dbReference type="NCBIfam" id="TIGR03973">
    <property type="entry name" value="six_Cys_in_45"/>
    <property type="match status" value="1"/>
</dbReference>
<dbReference type="InterPro" id="IPR023975">
    <property type="entry name" value="Six-Cys_pep_SCIFF"/>
</dbReference>
<dbReference type="EMBL" id="FNDZ01000004">
    <property type="protein sequence ID" value="SDI82355.1"/>
    <property type="molecule type" value="Genomic_DNA"/>
</dbReference>
<dbReference type="Proteomes" id="UP000183255">
    <property type="component" value="Unassembled WGS sequence"/>
</dbReference>
<proteinExistence type="predicted"/>
<dbReference type="RefSeq" id="WP_074542643.1">
    <property type="nucleotide sequence ID" value="NZ_FNDZ01000004.1"/>
</dbReference>
<accession>A0A1G8NQB0</accession>
<evidence type="ECO:0000313" key="2">
    <source>
        <dbReference type="Proteomes" id="UP000183255"/>
    </source>
</evidence>
<dbReference type="Pfam" id="PF13165">
    <property type="entry name" value="SCIFF"/>
    <property type="match status" value="1"/>
</dbReference>
<organism evidence="1 2">
    <name type="scientific">Proteiniclasticum ruminis</name>
    <dbReference type="NCBI Taxonomy" id="398199"/>
    <lineage>
        <taxon>Bacteria</taxon>
        <taxon>Bacillati</taxon>
        <taxon>Bacillota</taxon>
        <taxon>Clostridia</taxon>
        <taxon>Eubacteriales</taxon>
        <taxon>Clostridiaceae</taxon>
        <taxon>Proteiniclasticum</taxon>
    </lineage>
</organism>
<evidence type="ECO:0000313" key="1">
    <source>
        <dbReference type="EMBL" id="SDI82355.1"/>
    </source>
</evidence>
<sequence length="49" mass="5278">MKKHIKTLTKSTLKKSVAKGGCGKCQTSCQSACKTSCTVANQECENLDR</sequence>